<feature type="compositionally biased region" description="Basic and acidic residues" evidence="1">
    <location>
        <begin position="743"/>
        <end position="755"/>
    </location>
</feature>
<accession>A0A084G598</accession>
<organism evidence="2 3">
    <name type="scientific">Pseudallescheria apiosperma</name>
    <name type="common">Scedosporium apiospermum</name>
    <dbReference type="NCBI Taxonomy" id="563466"/>
    <lineage>
        <taxon>Eukaryota</taxon>
        <taxon>Fungi</taxon>
        <taxon>Dikarya</taxon>
        <taxon>Ascomycota</taxon>
        <taxon>Pezizomycotina</taxon>
        <taxon>Sordariomycetes</taxon>
        <taxon>Hypocreomycetidae</taxon>
        <taxon>Microascales</taxon>
        <taxon>Microascaceae</taxon>
        <taxon>Scedosporium</taxon>
    </lineage>
</organism>
<dbReference type="OMA" id="ARESTWI"/>
<dbReference type="HOGENOM" id="CLU_312640_0_0_1"/>
<feature type="region of interest" description="Disordered" evidence="1">
    <location>
        <begin position="549"/>
        <end position="691"/>
    </location>
</feature>
<feature type="compositionally biased region" description="Polar residues" evidence="1">
    <location>
        <begin position="828"/>
        <end position="844"/>
    </location>
</feature>
<feature type="compositionally biased region" description="Polar residues" evidence="1">
    <location>
        <begin position="852"/>
        <end position="881"/>
    </location>
</feature>
<feature type="compositionally biased region" description="Basic and acidic residues" evidence="1">
    <location>
        <begin position="132"/>
        <end position="143"/>
    </location>
</feature>
<proteinExistence type="predicted"/>
<evidence type="ECO:0000256" key="1">
    <source>
        <dbReference type="SAM" id="MobiDB-lite"/>
    </source>
</evidence>
<dbReference type="OrthoDB" id="4835412at2759"/>
<dbReference type="AlphaFoldDB" id="A0A084G598"/>
<dbReference type="VEuPathDB" id="FungiDB:SAPIO_CDS5725"/>
<feature type="region of interest" description="Disordered" evidence="1">
    <location>
        <begin position="919"/>
        <end position="938"/>
    </location>
</feature>
<feature type="region of interest" description="Disordered" evidence="1">
    <location>
        <begin position="129"/>
        <end position="267"/>
    </location>
</feature>
<gene>
    <name evidence="2" type="ORF">SAPIO_CDS5725</name>
</gene>
<dbReference type="GeneID" id="27724797"/>
<feature type="region of interest" description="Disordered" evidence="1">
    <location>
        <begin position="815"/>
        <end position="881"/>
    </location>
</feature>
<feature type="compositionally biased region" description="Basic and acidic residues" evidence="1">
    <location>
        <begin position="236"/>
        <end position="254"/>
    </location>
</feature>
<evidence type="ECO:0000313" key="3">
    <source>
        <dbReference type="Proteomes" id="UP000028545"/>
    </source>
</evidence>
<evidence type="ECO:0000313" key="2">
    <source>
        <dbReference type="EMBL" id="KEZ42510.1"/>
    </source>
</evidence>
<dbReference type="EMBL" id="JOWA01000099">
    <property type="protein sequence ID" value="KEZ42510.1"/>
    <property type="molecule type" value="Genomic_DNA"/>
</dbReference>
<feature type="compositionally biased region" description="Polar residues" evidence="1">
    <location>
        <begin position="148"/>
        <end position="181"/>
    </location>
</feature>
<dbReference type="Proteomes" id="UP000028545">
    <property type="component" value="Unassembled WGS sequence"/>
</dbReference>
<sequence>MSAMNTGAGRSMEDYVLTSKRYIEWFREFEQIKIPEDLFNDEKRRTEIRVSEARAALVRTLLVSKVPLAQYETKLEEYVKWENKLAVLLDAGCRCKFQSFEKMHDRLVAEHGEKFQAMEEAQFARRQTGLRNDNRSNHTHQEPRANVATDSPDPSSARESTWIQSNTSTTMSPETENPNTRPQKRAGENTHVNVTEQPVFLPDEPSTASDMLGTKASHSENNKRRRTTTELSSETEQPKRPRLGDSIDTPREGASDGGGENETTGSWSQLTIEFDELYQDGEAEYKHHIVQWPSVGGKWYIIRCDKHGMHFGTSPLHAGGQHLAGKSHNNMQKTPEVVIKELGIEVLNCDLEKQTLNNELFKRLVDSGKYHPLNNRWAANFQRPPPSQTRGSSRRSRDSHEWVTDARPGEIYKVLCPNLGVYLAAVILPRDCFNDPSFDEIGLPGGALEDTCLLENIPACYRVCTMTGKIAGWANGYEDGGELITDREFPVLCFDGLPYLRKTSVTWRSAKDLRTFDMNSPREEKQIIENYKYLEQFLAIRGRQKQRAHGEGRVQEAEEEAVVSPVRTQQPSPLQAAGILVTTGAVGEGSGSPDGPAVNHLQNSSIQCDPQRRHGYGPIIQAEEESEGSPRVGEEISMGAPVQPDLPSPNGEAQEQPQRHPEYNTGQTIQEPDAGPQQRTEVAGRSGSRDRSAIEVLQEIQRAASAGAPQGCPPNAGPHEHQTDATRSPLQPRYASVNHIRNRRAEAVRSSREIRTGGGAPTSEPRFVPIPGSQRSHHLNPAGPSDIPSTPPYASTMGTRQLIILETPYDSLGATEVQGPEQREAPEQTHQSSSDVQPQLSQPTAHAFAGQAQFSNEFRPSTSTPGPVQNPTHTPQSRRSPLQFSSDIIAPGAQVSDATFVQGNDTSAYIRVPEAVMGAPHDSDFGDSYDPQGEIWDF</sequence>
<dbReference type="KEGG" id="sapo:SAPIO_CDS5725"/>
<reference evidence="2 3" key="1">
    <citation type="journal article" date="2014" name="Genome Announc.">
        <title>Draft genome sequence of the pathogenic fungus Scedosporium apiospermum.</title>
        <authorList>
            <person name="Vandeputte P."/>
            <person name="Ghamrawi S."/>
            <person name="Rechenmann M."/>
            <person name="Iltis A."/>
            <person name="Giraud S."/>
            <person name="Fleury M."/>
            <person name="Thornton C."/>
            <person name="Delhaes L."/>
            <person name="Meyer W."/>
            <person name="Papon N."/>
            <person name="Bouchara J.P."/>
        </authorList>
    </citation>
    <scope>NUCLEOTIDE SEQUENCE [LARGE SCALE GENOMIC DNA]</scope>
    <source>
        <strain evidence="2 3">IHEM 14462</strain>
    </source>
</reference>
<feature type="region of interest" description="Disordered" evidence="1">
    <location>
        <begin position="376"/>
        <end position="401"/>
    </location>
</feature>
<name>A0A084G598_PSEDA</name>
<keyword evidence="3" id="KW-1185">Reference proteome</keyword>
<comment type="caution">
    <text evidence="2">The sequence shown here is derived from an EMBL/GenBank/DDBJ whole genome shotgun (WGS) entry which is preliminary data.</text>
</comment>
<protein>
    <submittedName>
        <fullName evidence="2">Uncharacterized protein</fullName>
    </submittedName>
</protein>
<dbReference type="RefSeq" id="XP_016642309.1">
    <property type="nucleotide sequence ID" value="XM_016787994.1"/>
</dbReference>
<feature type="region of interest" description="Disordered" evidence="1">
    <location>
        <begin position="704"/>
        <end position="795"/>
    </location>
</feature>